<feature type="domain" description="Thiamine pyrophosphate enzyme N-terminal TPP-binding" evidence="6">
    <location>
        <begin position="1"/>
        <end position="103"/>
    </location>
</feature>
<dbReference type="InterPro" id="IPR029061">
    <property type="entry name" value="THDP-binding"/>
</dbReference>
<gene>
    <name evidence="7" type="ORF">GCM10023165_07970</name>
</gene>
<comment type="similarity">
    <text evidence="1 3">Belongs to the TPP enzyme family.</text>
</comment>
<dbReference type="PROSITE" id="PS00187">
    <property type="entry name" value="TPP_ENZYMES"/>
    <property type="match status" value="1"/>
</dbReference>
<protein>
    <submittedName>
        <fullName evidence="7">Acetolactate synthase large subunit</fullName>
    </submittedName>
</protein>
<dbReference type="PANTHER" id="PTHR18968">
    <property type="entry name" value="THIAMINE PYROPHOSPHATE ENZYMES"/>
    <property type="match status" value="1"/>
</dbReference>
<dbReference type="SUPFAM" id="SSF52518">
    <property type="entry name" value="Thiamin diphosphate-binding fold (THDP-binding)"/>
    <property type="match status" value="2"/>
</dbReference>
<evidence type="ECO:0000259" key="6">
    <source>
        <dbReference type="Pfam" id="PF02776"/>
    </source>
</evidence>
<dbReference type="SUPFAM" id="SSF52467">
    <property type="entry name" value="DHS-like NAD/FAD-binding domain"/>
    <property type="match status" value="1"/>
</dbReference>
<evidence type="ECO:0000313" key="8">
    <source>
        <dbReference type="Proteomes" id="UP001500975"/>
    </source>
</evidence>
<dbReference type="Gene3D" id="3.40.50.1220">
    <property type="entry name" value="TPP-binding domain"/>
    <property type="match status" value="1"/>
</dbReference>
<dbReference type="Proteomes" id="UP001500975">
    <property type="component" value="Unassembled WGS sequence"/>
</dbReference>
<accession>A0ABP8H1K1</accession>
<dbReference type="Gene3D" id="3.40.50.970">
    <property type="match status" value="2"/>
</dbReference>
<dbReference type="CDD" id="cd07035">
    <property type="entry name" value="TPP_PYR_POX_like"/>
    <property type="match status" value="1"/>
</dbReference>
<proteinExistence type="inferred from homology"/>
<evidence type="ECO:0000259" key="4">
    <source>
        <dbReference type="Pfam" id="PF00205"/>
    </source>
</evidence>
<dbReference type="InterPro" id="IPR011766">
    <property type="entry name" value="TPP_enzyme_TPP-bd"/>
</dbReference>
<keyword evidence="2 3" id="KW-0786">Thiamine pyrophosphate</keyword>
<reference evidence="8" key="1">
    <citation type="journal article" date="2019" name="Int. J. Syst. Evol. Microbiol.">
        <title>The Global Catalogue of Microorganisms (GCM) 10K type strain sequencing project: providing services to taxonomists for standard genome sequencing and annotation.</title>
        <authorList>
            <consortium name="The Broad Institute Genomics Platform"/>
            <consortium name="The Broad Institute Genome Sequencing Center for Infectious Disease"/>
            <person name="Wu L."/>
            <person name="Ma J."/>
        </authorList>
    </citation>
    <scope>NUCLEOTIDE SEQUENCE [LARGE SCALE GENOMIC DNA]</scope>
    <source>
        <strain evidence="8">JCM 17804</strain>
    </source>
</reference>
<evidence type="ECO:0000256" key="2">
    <source>
        <dbReference type="ARBA" id="ARBA00023052"/>
    </source>
</evidence>
<dbReference type="InterPro" id="IPR045229">
    <property type="entry name" value="TPP_enz"/>
</dbReference>
<dbReference type="Pfam" id="PF02776">
    <property type="entry name" value="TPP_enzyme_N"/>
    <property type="match status" value="1"/>
</dbReference>
<keyword evidence="8" id="KW-1185">Reference proteome</keyword>
<dbReference type="InterPro" id="IPR012001">
    <property type="entry name" value="Thiamin_PyroP_enz_TPP-bd_dom"/>
</dbReference>
<feature type="domain" description="Thiamine pyrophosphate enzyme TPP-binding" evidence="5">
    <location>
        <begin position="373"/>
        <end position="519"/>
    </location>
</feature>
<feature type="domain" description="Thiamine pyrophosphate enzyme central" evidence="4">
    <location>
        <begin position="186"/>
        <end position="313"/>
    </location>
</feature>
<sequence length="535" mass="55840">MTVAEALAQAMVEAGVRRIYGVPGGGSSLDVIEAAARRGIGFTLTKTENAAVMMAGALAESTGRLGVALMTKGPGVANAANGVAYASLDRAPVLVITDGFTPAQLGYITHQVFDQRGMLAPVVKGHGRLEGEDAGAEIRRLVALALAAPCGPVHIELTSSAARKPLARPLPEAVAARPARADAIRLEEAAARIAAARRPVIVAGLEARRAAPQLRALAERLCCPVLPTYKGKGVLPDRHELVTGVFTGGAQEQECVRQADLIVLVGLDPVELILQPWPYDIPVLDIGVRAYPVHYVKPVLGVYGELAASLEALCVQGVAGSHWEPGEIARLRGNVQRALAYGPVAQGVAPDRLVQLTAEACARAGWRARVAVDAGAHMFSATAFFPCEEPGDCLISNGLASMAFGVPAAIAAALEDPSRPVVCFTGDGGLMMCMGELCTAVEAGARILVVVFNDGALSLIDVKQQSRRLPTRGVRWGRHDFARVMDGAGGAGWRVRDEDGLRTALQAALAASGPALIDVEVEPAGYAQQLKAMRG</sequence>
<evidence type="ECO:0000259" key="5">
    <source>
        <dbReference type="Pfam" id="PF02775"/>
    </source>
</evidence>
<evidence type="ECO:0000256" key="3">
    <source>
        <dbReference type="RuleBase" id="RU362132"/>
    </source>
</evidence>
<dbReference type="EMBL" id="BAABGJ010000008">
    <property type="protein sequence ID" value="GAA4333057.1"/>
    <property type="molecule type" value="Genomic_DNA"/>
</dbReference>
<dbReference type="InterPro" id="IPR029035">
    <property type="entry name" value="DHS-like_NAD/FAD-binding_dom"/>
</dbReference>
<dbReference type="CDD" id="cd00568">
    <property type="entry name" value="TPP_enzymes"/>
    <property type="match status" value="1"/>
</dbReference>
<dbReference type="PANTHER" id="PTHR18968:SF129">
    <property type="entry name" value="ACETOLACTATE SYNTHASE"/>
    <property type="match status" value="1"/>
</dbReference>
<dbReference type="Pfam" id="PF00205">
    <property type="entry name" value="TPP_enzyme_M"/>
    <property type="match status" value="1"/>
</dbReference>
<comment type="caution">
    <text evidence="7">The sequence shown here is derived from an EMBL/GenBank/DDBJ whole genome shotgun (WGS) entry which is preliminary data.</text>
</comment>
<name>A0ABP8H1K1_9BURK</name>
<evidence type="ECO:0000256" key="1">
    <source>
        <dbReference type="ARBA" id="ARBA00007812"/>
    </source>
</evidence>
<dbReference type="Pfam" id="PF02775">
    <property type="entry name" value="TPP_enzyme_C"/>
    <property type="match status" value="1"/>
</dbReference>
<organism evidence="7 8">
    <name type="scientific">Variovorax defluvii</name>
    <dbReference type="NCBI Taxonomy" id="913761"/>
    <lineage>
        <taxon>Bacteria</taxon>
        <taxon>Pseudomonadati</taxon>
        <taxon>Pseudomonadota</taxon>
        <taxon>Betaproteobacteria</taxon>
        <taxon>Burkholderiales</taxon>
        <taxon>Comamonadaceae</taxon>
        <taxon>Variovorax</taxon>
    </lineage>
</organism>
<evidence type="ECO:0000313" key="7">
    <source>
        <dbReference type="EMBL" id="GAA4333057.1"/>
    </source>
</evidence>
<dbReference type="InterPro" id="IPR000399">
    <property type="entry name" value="TPP-bd_CS"/>
</dbReference>
<dbReference type="InterPro" id="IPR012000">
    <property type="entry name" value="Thiamin_PyroP_enz_cen_dom"/>
</dbReference>